<reference evidence="2 3" key="1">
    <citation type="submission" date="2016-10" db="EMBL/GenBank/DDBJ databases">
        <authorList>
            <person name="de Groot N.N."/>
        </authorList>
    </citation>
    <scope>NUCLEOTIDE SEQUENCE [LARGE SCALE GENOMIC DNA]</scope>
    <source>
        <strain evidence="2 3">DSM 3756</strain>
    </source>
</reference>
<dbReference type="Pfam" id="PF13416">
    <property type="entry name" value="SBP_bac_8"/>
    <property type="match status" value="1"/>
</dbReference>
<dbReference type="InterPro" id="IPR006311">
    <property type="entry name" value="TAT_signal"/>
</dbReference>
<dbReference type="Gene3D" id="3.40.190.10">
    <property type="entry name" value="Periplasmic binding protein-like II"/>
    <property type="match status" value="2"/>
</dbReference>
<dbReference type="PROSITE" id="PS51257">
    <property type="entry name" value="PROKAR_LIPOPROTEIN"/>
    <property type="match status" value="1"/>
</dbReference>
<dbReference type="RefSeq" id="WP_049919791.1">
    <property type="nucleotide sequence ID" value="NZ_FNOF01000015.1"/>
</dbReference>
<accession>A0A1H2Z6U2</accession>
<dbReference type="AlphaFoldDB" id="A0A1H2Z6U2"/>
<proteinExistence type="predicted"/>
<dbReference type="STRING" id="28442.SAMN05443574_11534"/>
<name>A0A1H2Z6U2_HALVA</name>
<evidence type="ECO:0000256" key="1">
    <source>
        <dbReference type="SAM" id="MobiDB-lite"/>
    </source>
</evidence>
<feature type="region of interest" description="Disordered" evidence="1">
    <location>
        <begin position="28"/>
        <end position="56"/>
    </location>
</feature>
<evidence type="ECO:0000313" key="2">
    <source>
        <dbReference type="EMBL" id="SDX13120.1"/>
    </source>
</evidence>
<dbReference type="Proteomes" id="UP000182573">
    <property type="component" value="Unassembled WGS sequence"/>
</dbReference>
<dbReference type="PANTHER" id="PTHR43649:SF12">
    <property type="entry name" value="DIACETYLCHITOBIOSE BINDING PROTEIN DASA"/>
    <property type="match status" value="1"/>
</dbReference>
<dbReference type="SUPFAM" id="SSF53850">
    <property type="entry name" value="Periplasmic binding protein-like II"/>
    <property type="match status" value="1"/>
</dbReference>
<sequence length="455" mass="49369">MPDSSVRSGKRRRFIKSAGAATVTLLAGCGGSESSESTPGDGGGDESGASTGAQSNKITTLTVRHFVNDHIETFYKKHNPILKKEHGINVDFETMGWGVARKKQNNSISTRTGPDVEEIASTWMPQQVNSDGWMDLEAAGVSLPTDEIYDSPLQIGKFDGVRAGFPWFWGPRGHIYYKSLFKEAGIDGPPSTWDELVNDATKYNKQAEKWEQEGYNTRYLFGIPGANNWAVVQYYMMLIWQNGGSVIDGSKATFDSDAAVEALNFYKDLSTAHGASPQASVEWNGVARNNAFSSKRIASTWQGLRVANNIDAELGVGRPPAGPRGESSTFFGVNLMGIHPWTNKKSEAATFIEYLMQPEVNAELAKGSGFLPTIKSSFEQEAFQGELYQSFSEDVLNNTNAKTAPQVVGWGDVSGAIKGAVTKVLTKAATDSWSDGDSRKALQQAAMQAENALQS</sequence>
<dbReference type="InterPro" id="IPR050490">
    <property type="entry name" value="Bact_solute-bd_prot1"/>
</dbReference>
<dbReference type="PROSITE" id="PS51318">
    <property type="entry name" value="TAT"/>
    <property type="match status" value="1"/>
</dbReference>
<dbReference type="EMBL" id="FNOF01000015">
    <property type="protein sequence ID" value="SDX13120.1"/>
    <property type="molecule type" value="Genomic_DNA"/>
</dbReference>
<dbReference type="PANTHER" id="PTHR43649">
    <property type="entry name" value="ARABINOSE-BINDING PROTEIN-RELATED"/>
    <property type="match status" value="1"/>
</dbReference>
<evidence type="ECO:0000313" key="3">
    <source>
        <dbReference type="Proteomes" id="UP000182573"/>
    </source>
</evidence>
<organism evidence="2 3">
    <name type="scientific">Haloarcula vallismortis</name>
    <name type="common">Halobacterium vallismortis</name>
    <dbReference type="NCBI Taxonomy" id="28442"/>
    <lineage>
        <taxon>Archaea</taxon>
        <taxon>Methanobacteriati</taxon>
        <taxon>Methanobacteriota</taxon>
        <taxon>Stenosarchaea group</taxon>
        <taxon>Halobacteria</taxon>
        <taxon>Halobacteriales</taxon>
        <taxon>Haloarculaceae</taxon>
        <taxon>Haloarcula</taxon>
    </lineage>
</organism>
<protein>
    <submittedName>
        <fullName evidence="2">Carbohydrate ABC transporter substrate-binding protein, CUT1 family</fullName>
    </submittedName>
</protein>
<dbReference type="InterPro" id="IPR006059">
    <property type="entry name" value="SBP"/>
</dbReference>
<gene>
    <name evidence="2" type="ORF">SAMN05443574_11534</name>
</gene>